<evidence type="ECO:0000256" key="4">
    <source>
        <dbReference type="PROSITE-ProRule" id="PRU00508"/>
    </source>
</evidence>
<evidence type="ECO:0000313" key="6">
    <source>
        <dbReference type="EMBL" id="CAA99920.2"/>
    </source>
</evidence>
<keyword evidence="7" id="KW-1185">Reference proteome</keyword>
<feature type="zinc finger region" description="UBR-type" evidence="4">
    <location>
        <begin position="49"/>
        <end position="120"/>
    </location>
</feature>
<dbReference type="AGR" id="WB:WBGene00011912"/>
<keyword evidence="1" id="KW-0479">Metal-binding</keyword>
<evidence type="ECO:0000259" key="5">
    <source>
        <dbReference type="PROSITE" id="PS51157"/>
    </source>
</evidence>
<keyword evidence="3" id="KW-0862">Zinc</keyword>
<feature type="domain" description="UBR-type" evidence="5">
    <location>
        <begin position="49"/>
        <end position="120"/>
    </location>
</feature>
<keyword evidence="9" id="KW-1267">Proteomics identification</keyword>
<dbReference type="OMA" id="CKKAYVA"/>
<dbReference type="EMBL" id="BX284601">
    <property type="protein sequence ID" value="CAA99920.2"/>
    <property type="molecule type" value="Genomic_DNA"/>
</dbReference>
<dbReference type="PROSITE" id="PS51157">
    <property type="entry name" value="ZF_UBR"/>
    <property type="match status" value="1"/>
</dbReference>
<dbReference type="InterPro" id="IPR040204">
    <property type="entry name" value="UBR7"/>
</dbReference>
<dbReference type="GO" id="GO:0061630">
    <property type="term" value="F:ubiquitin protein ligase activity"/>
    <property type="evidence" value="ECO:0007669"/>
    <property type="project" value="InterPro"/>
</dbReference>
<dbReference type="GeneID" id="172563"/>
<sequence>MDDKKEETPSIAPVLCGEEEEAVTLGEIVETIDYLEDKADVLFATQNPNVCTYAEGYKPRQTLFTCLTCTPAPEMAGVCYGCALNCHDGHIIVELYTKRKFKCDCGNSKFGEKKCALYEDKDAKNEYNMYNHNYNGKFCTCDVFYPDEDGGKELLQCEICEDWFHEEHMPFKDVNYYYEEIEANSDTILNRDIASAVCLVCIKKLPFLMHMKSGKDVFCHSKLIAEETKPEPHALCIEHFRAKLCKCADCVRVYEMADCEFLLDDEDDIATFDSESRKKVEENKTTEDDEMREMVKQIGMDGAQHFYSEVHNFKRKLEDFLNTKAEGGRTIAASDIKTFFDALKEENLEKKRARYE</sequence>
<dbReference type="FunCoup" id="Q22662">
    <property type="interactions" value="3285"/>
</dbReference>
<dbReference type="InterPro" id="IPR003126">
    <property type="entry name" value="Znf_UBR"/>
</dbReference>
<dbReference type="HOGENOM" id="CLU_025221_0_0_1"/>
<evidence type="ECO:0000256" key="3">
    <source>
        <dbReference type="ARBA" id="ARBA00022833"/>
    </source>
</evidence>
<proteinExistence type="evidence at protein level"/>
<dbReference type="PaxDb" id="6239-T22C1.1.2"/>
<dbReference type="Bgee" id="WBGene00011912">
    <property type="expression patterns" value="Expressed in germ line (C elegans) and 4 other cell types or tissues"/>
</dbReference>
<dbReference type="KEGG" id="cel:CELE_T22C1.1"/>
<keyword evidence="2" id="KW-0863">Zinc-finger</keyword>
<organism evidence="6 7">
    <name type="scientific">Caenorhabditis elegans</name>
    <dbReference type="NCBI Taxonomy" id="6239"/>
    <lineage>
        <taxon>Eukaryota</taxon>
        <taxon>Metazoa</taxon>
        <taxon>Ecdysozoa</taxon>
        <taxon>Nematoda</taxon>
        <taxon>Chromadorea</taxon>
        <taxon>Rhabditida</taxon>
        <taxon>Rhabditina</taxon>
        <taxon>Rhabditomorpha</taxon>
        <taxon>Rhabditoidea</taxon>
        <taxon>Rhabditidae</taxon>
        <taxon>Peloderinae</taxon>
        <taxon>Caenorhabditis</taxon>
    </lineage>
</organism>
<dbReference type="Proteomes" id="UP000001940">
    <property type="component" value="Chromosome I"/>
</dbReference>
<gene>
    <name evidence="6" type="ORF">CELE_T22C1.1</name>
    <name evidence="6 8" type="ORF">T22C1.1</name>
</gene>
<dbReference type="InterPro" id="IPR011011">
    <property type="entry name" value="Znf_FYVE_PHD"/>
</dbReference>
<dbReference type="Gene3D" id="3.30.40.10">
    <property type="entry name" value="Zinc/RING finger domain, C3HC4 (zinc finger)"/>
    <property type="match status" value="1"/>
</dbReference>
<dbReference type="CTD" id="172563"/>
<dbReference type="STRING" id="6239.T22C1.1.2"/>
<evidence type="ECO:0007829" key="9">
    <source>
        <dbReference type="PeptideAtlas" id="Q22662"/>
    </source>
</evidence>
<dbReference type="PhylomeDB" id="Q22662"/>
<dbReference type="SUPFAM" id="SSF57903">
    <property type="entry name" value="FYVE/PHD zinc finger"/>
    <property type="match status" value="1"/>
</dbReference>
<dbReference type="WormBase" id="T22C1.1">
    <property type="protein sequence ID" value="CE36611"/>
    <property type="gene ID" value="WBGene00011912"/>
</dbReference>
<evidence type="ECO:0000313" key="8">
    <source>
        <dbReference type="WormBase" id="T22C1.1"/>
    </source>
</evidence>
<protein>
    <submittedName>
        <fullName evidence="6">UBR-type domain-containing protein</fullName>
    </submittedName>
</protein>
<dbReference type="PIR" id="T25101">
    <property type="entry name" value="T25101"/>
</dbReference>
<dbReference type="GO" id="GO:0008270">
    <property type="term" value="F:zinc ion binding"/>
    <property type="evidence" value="ECO:0007669"/>
    <property type="project" value="UniProtKB-KW"/>
</dbReference>
<dbReference type="eggNOG" id="KOG2752">
    <property type="taxonomic scope" value="Eukaryota"/>
</dbReference>
<dbReference type="InParanoid" id="Q22662"/>
<dbReference type="InterPro" id="IPR047506">
    <property type="entry name" value="UBR7-like_UBR-box"/>
</dbReference>
<evidence type="ECO:0000313" key="7">
    <source>
        <dbReference type="Proteomes" id="UP000001940"/>
    </source>
</evidence>
<dbReference type="AlphaFoldDB" id="Q22662"/>
<dbReference type="RefSeq" id="NP_492187.2">
    <property type="nucleotide sequence ID" value="NM_059786.4"/>
</dbReference>
<dbReference type="UCSC" id="T22C1.1.1">
    <property type="organism name" value="c. elegans"/>
</dbReference>
<reference evidence="6 7" key="1">
    <citation type="journal article" date="1998" name="Science">
        <title>Genome sequence of the nematode C. elegans: a platform for investigating biology.</title>
        <authorList>
            <consortium name="The C. elegans sequencing consortium"/>
            <person name="Sulson J.E."/>
            <person name="Waterston R."/>
        </authorList>
    </citation>
    <scope>NUCLEOTIDE SEQUENCE [LARGE SCALE GENOMIC DNA]</scope>
    <source>
        <strain evidence="6 7">Bristol N2</strain>
    </source>
</reference>
<dbReference type="PeptideAtlas" id="Q22662"/>
<accession>Q22662</accession>
<dbReference type="PANTHER" id="PTHR13513">
    <property type="entry name" value="E3 UBIQUITIN-PROTEIN LIGASE UBR7"/>
    <property type="match status" value="1"/>
</dbReference>
<dbReference type="CDD" id="cd19677">
    <property type="entry name" value="UBR-box_UBR7"/>
    <property type="match status" value="1"/>
</dbReference>
<evidence type="ECO:0000256" key="2">
    <source>
        <dbReference type="ARBA" id="ARBA00022771"/>
    </source>
</evidence>
<evidence type="ECO:0000256" key="1">
    <source>
        <dbReference type="ARBA" id="ARBA00022723"/>
    </source>
</evidence>
<dbReference type="SMART" id="SM00396">
    <property type="entry name" value="ZnF_UBR1"/>
    <property type="match status" value="1"/>
</dbReference>
<dbReference type="OrthoDB" id="10262564at2759"/>
<dbReference type="PANTHER" id="PTHR13513:SF9">
    <property type="entry name" value="E3 UBIQUITIN-PROTEIN LIGASE UBR7-RELATED"/>
    <property type="match status" value="1"/>
</dbReference>
<dbReference type="Pfam" id="PF02207">
    <property type="entry name" value="zf-UBR"/>
    <property type="match status" value="1"/>
</dbReference>
<name>Q22662_CAEEL</name>
<dbReference type="InterPro" id="IPR013083">
    <property type="entry name" value="Znf_RING/FYVE/PHD"/>
</dbReference>